<feature type="domain" description="Thioredoxin" evidence="15">
    <location>
        <begin position="73"/>
        <end position="219"/>
    </location>
</feature>
<evidence type="ECO:0000256" key="12">
    <source>
        <dbReference type="ARBA" id="ARBA00049091"/>
    </source>
</evidence>
<keyword evidence="6" id="KW-0560">Oxidoreductase</keyword>
<dbReference type="GO" id="GO:0045454">
    <property type="term" value="P:cell redox homeostasis"/>
    <property type="evidence" value="ECO:0007669"/>
    <property type="project" value="TreeGrafter"/>
</dbReference>
<keyword evidence="17" id="KW-1185">Reference proteome</keyword>
<comment type="catalytic activity">
    <reaction evidence="12">
        <text>a hydroperoxide + [thioredoxin]-dithiol = an alcohol + [thioredoxin]-disulfide + H2O</text>
        <dbReference type="Rhea" id="RHEA:62620"/>
        <dbReference type="Rhea" id="RHEA-COMP:10698"/>
        <dbReference type="Rhea" id="RHEA-COMP:10700"/>
        <dbReference type="ChEBI" id="CHEBI:15377"/>
        <dbReference type="ChEBI" id="CHEBI:29950"/>
        <dbReference type="ChEBI" id="CHEBI:30879"/>
        <dbReference type="ChEBI" id="CHEBI:35924"/>
        <dbReference type="ChEBI" id="CHEBI:50058"/>
        <dbReference type="EC" id="1.11.1.24"/>
    </reaction>
</comment>
<dbReference type="EMBL" id="JANAWD010000795">
    <property type="protein sequence ID" value="KAJ3475816.1"/>
    <property type="molecule type" value="Genomic_DNA"/>
</dbReference>
<dbReference type="FunFam" id="3.40.30.10:FF:000157">
    <property type="entry name" value="DOT5p Nuclear thiol peroxidase"/>
    <property type="match status" value="1"/>
</dbReference>
<keyword evidence="7" id="KW-1015">Disulfide bond</keyword>
<dbReference type="AlphaFoldDB" id="A0AAD5URH6"/>
<accession>A0AAD5URH6</accession>
<dbReference type="GO" id="GO:0034599">
    <property type="term" value="P:cellular response to oxidative stress"/>
    <property type="evidence" value="ECO:0007669"/>
    <property type="project" value="UniProtKB-ARBA"/>
</dbReference>
<feature type="compositionally biased region" description="Basic and acidic residues" evidence="14">
    <location>
        <begin position="1"/>
        <end position="10"/>
    </location>
</feature>
<evidence type="ECO:0000256" key="1">
    <source>
        <dbReference type="ARBA" id="ARBA00004123"/>
    </source>
</evidence>
<organism evidence="16 17">
    <name type="scientific">Meripilus lineatus</name>
    <dbReference type="NCBI Taxonomy" id="2056292"/>
    <lineage>
        <taxon>Eukaryota</taxon>
        <taxon>Fungi</taxon>
        <taxon>Dikarya</taxon>
        <taxon>Basidiomycota</taxon>
        <taxon>Agaricomycotina</taxon>
        <taxon>Agaricomycetes</taxon>
        <taxon>Polyporales</taxon>
        <taxon>Meripilaceae</taxon>
        <taxon>Meripilus</taxon>
    </lineage>
</organism>
<evidence type="ECO:0000259" key="15">
    <source>
        <dbReference type="PROSITE" id="PS51352"/>
    </source>
</evidence>
<dbReference type="InterPro" id="IPR000866">
    <property type="entry name" value="AhpC/TSA"/>
</dbReference>
<dbReference type="Gene3D" id="3.40.30.10">
    <property type="entry name" value="Glutaredoxin"/>
    <property type="match status" value="1"/>
</dbReference>
<protein>
    <recommendedName>
        <fullName evidence="3">thioredoxin-dependent peroxiredoxin</fullName>
        <ecNumber evidence="3">1.11.1.24</ecNumber>
    </recommendedName>
    <alternativeName>
        <fullName evidence="13">Nuclear thiol peroxidase</fullName>
    </alternativeName>
    <alternativeName>
        <fullName evidence="10">Thioredoxin peroxidase</fullName>
    </alternativeName>
</protein>
<evidence type="ECO:0000256" key="4">
    <source>
        <dbReference type="ARBA" id="ARBA00022559"/>
    </source>
</evidence>
<evidence type="ECO:0000256" key="7">
    <source>
        <dbReference type="ARBA" id="ARBA00023157"/>
    </source>
</evidence>
<dbReference type="SUPFAM" id="SSF52833">
    <property type="entry name" value="Thioredoxin-like"/>
    <property type="match status" value="1"/>
</dbReference>
<name>A0AAD5URH6_9APHY</name>
<evidence type="ECO:0000256" key="3">
    <source>
        <dbReference type="ARBA" id="ARBA00013017"/>
    </source>
</evidence>
<evidence type="ECO:0000256" key="2">
    <source>
        <dbReference type="ARBA" id="ARBA00011245"/>
    </source>
</evidence>
<dbReference type="EC" id="1.11.1.24" evidence="3"/>
<comment type="subcellular location">
    <subcellularLocation>
        <location evidence="1">Nucleus</location>
    </subcellularLocation>
</comment>
<keyword evidence="9" id="KW-0676">Redox-active center</keyword>
<evidence type="ECO:0000256" key="6">
    <source>
        <dbReference type="ARBA" id="ARBA00023002"/>
    </source>
</evidence>
<evidence type="ECO:0000256" key="8">
    <source>
        <dbReference type="ARBA" id="ARBA00023242"/>
    </source>
</evidence>
<evidence type="ECO:0000256" key="10">
    <source>
        <dbReference type="ARBA" id="ARBA00032824"/>
    </source>
</evidence>
<keyword evidence="5" id="KW-0049">Antioxidant</keyword>
<proteinExistence type="inferred from homology"/>
<feature type="region of interest" description="Disordered" evidence="14">
    <location>
        <begin position="1"/>
        <end position="75"/>
    </location>
</feature>
<dbReference type="Pfam" id="PF00578">
    <property type="entry name" value="AhpC-TSA"/>
    <property type="match status" value="1"/>
</dbReference>
<evidence type="ECO:0000256" key="13">
    <source>
        <dbReference type="ARBA" id="ARBA00077538"/>
    </source>
</evidence>
<dbReference type="GO" id="GO:0008379">
    <property type="term" value="F:thioredoxin peroxidase activity"/>
    <property type="evidence" value="ECO:0007669"/>
    <property type="project" value="TreeGrafter"/>
</dbReference>
<dbReference type="PANTHER" id="PTHR42801">
    <property type="entry name" value="THIOREDOXIN-DEPENDENT PEROXIDE REDUCTASE"/>
    <property type="match status" value="1"/>
</dbReference>
<feature type="compositionally biased region" description="Basic and acidic residues" evidence="14">
    <location>
        <begin position="36"/>
        <end position="61"/>
    </location>
</feature>
<evidence type="ECO:0000313" key="17">
    <source>
        <dbReference type="Proteomes" id="UP001212997"/>
    </source>
</evidence>
<comment type="caution">
    <text evidence="16">The sequence shown here is derived from an EMBL/GenBank/DDBJ whole genome shotgun (WGS) entry which is preliminary data.</text>
</comment>
<evidence type="ECO:0000256" key="14">
    <source>
        <dbReference type="SAM" id="MobiDB-lite"/>
    </source>
</evidence>
<dbReference type="GO" id="GO:0005634">
    <property type="term" value="C:nucleus"/>
    <property type="evidence" value="ECO:0007669"/>
    <property type="project" value="UniProtKB-SubCell"/>
</dbReference>
<gene>
    <name evidence="16" type="ORF">NLI96_g11580</name>
</gene>
<evidence type="ECO:0000313" key="16">
    <source>
        <dbReference type="EMBL" id="KAJ3475816.1"/>
    </source>
</evidence>
<dbReference type="PANTHER" id="PTHR42801:SF23">
    <property type="entry name" value="PEROXIREDOXIN DOT5"/>
    <property type="match status" value="1"/>
</dbReference>
<feature type="compositionally biased region" description="Basic and acidic residues" evidence="14">
    <location>
        <begin position="18"/>
        <end position="28"/>
    </location>
</feature>
<keyword evidence="4" id="KW-0575">Peroxidase</keyword>
<dbReference type="PROSITE" id="PS51352">
    <property type="entry name" value="THIOREDOXIN_2"/>
    <property type="match status" value="1"/>
</dbReference>
<evidence type="ECO:0000256" key="9">
    <source>
        <dbReference type="ARBA" id="ARBA00023284"/>
    </source>
</evidence>
<evidence type="ECO:0000256" key="5">
    <source>
        <dbReference type="ARBA" id="ARBA00022862"/>
    </source>
</evidence>
<comment type="subunit">
    <text evidence="2">Monomer.</text>
</comment>
<dbReference type="InterPro" id="IPR050924">
    <property type="entry name" value="Peroxiredoxin_BCP/PrxQ"/>
</dbReference>
<reference evidence="16" key="1">
    <citation type="submission" date="2022-07" db="EMBL/GenBank/DDBJ databases">
        <title>Genome Sequence of Physisporinus lineatus.</title>
        <authorList>
            <person name="Buettner E."/>
        </authorList>
    </citation>
    <scope>NUCLEOTIDE SEQUENCE</scope>
    <source>
        <strain evidence="16">VT162</strain>
    </source>
</reference>
<dbReference type="InterPro" id="IPR013766">
    <property type="entry name" value="Thioredoxin_domain"/>
</dbReference>
<evidence type="ECO:0000256" key="11">
    <source>
        <dbReference type="ARBA" id="ARBA00038489"/>
    </source>
</evidence>
<sequence>MADTAGETRRSSRIAAQPKKDDHKEVKPARKPSKKRTAEAEGSKEAKEAPAAKKTKGDNGKAADAPSPTLDTIDIGDTIPSVVLKNEKDEDVDVATLTGEKGLILFLVPKADTPGCTTQACGYRDIYPDFASKGYEVYCLSADTPAAQTKWQTKKELPYSLLSDRKRVLITALGAGEGGKTKRSHFIFEKGGKLVDKRIPVKPVDSPKLALEFIQAHTDE</sequence>
<dbReference type="CDD" id="cd03017">
    <property type="entry name" value="PRX_BCP"/>
    <property type="match status" value="1"/>
</dbReference>
<comment type="similarity">
    <text evidence="11">Belongs to the peroxiredoxin family. BCP/PrxQ subfamily.</text>
</comment>
<dbReference type="GO" id="GO:0005737">
    <property type="term" value="C:cytoplasm"/>
    <property type="evidence" value="ECO:0007669"/>
    <property type="project" value="TreeGrafter"/>
</dbReference>
<keyword evidence="8" id="KW-0539">Nucleus</keyword>
<dbReference type="Proteomes" id="UP001212997">
    <property type="component" value="Unassembled WGS sequence"/>
</dbReference>
<dbReference type="InterPro" id="IPR036249">
    <property type="entry name" value="Thioredoxin-like_sf"/>
</dbReference>